<dbReference type="RefSeq" id="WP_242374663.1">
    <property type="nucleotide sequence ID" value="NZ_JAKRKC020000003.1"/>
</dbReference>
<evidence type="ECO:0000313" key="3">
    <source>
        <dbReference type="Proteomes" id="UP001317259"/>
    </source>
</evidence>
<dbReference type="SUPFAM" id="SSF53335">
    <property type="entry name" value="S-adenosyl-L-methionine-dependent methyltransferases"/>
    <property type="match status" value="1"/>
</dbReference>
<dbReference type="EC" id="2.1.1.-" evidence="2"/>
<dbReference type="Proteomes" id="UP001317259">
    <property type="component" value="Unassembled WGS sequence"/>
</dbReference>
<reference evidence="2 3" key="1">
    <citation type="submission" date="2022-04" db="EMBL/GenBank/DDBJ databases">
        <title>Genome draft of Actinomadura sp. ATCC 31491.</title>
        <authorList>
            <person name="Shi X."/>
            <person name="Du Y."/>
        </authorList>
    </citation>
    <scope>NUCLEOTIDE SEQUENCE [LARGE SCALE GENOMIC DNA]</scope>
    <source>
        <strain evidence="2 3">ATCC 31491</strain>
    </source>
</reference>
<gene>
    <name evidence="2" type="ORF">MF672_045540</name>
</gene>
<evidence type="ECO:0000313" key="2">
    <source>
        <dbReference type="EMBL" id="MCK2221020.1"/>
    </source>
</evidence>
<dbReference type="InterPro" id="IPR022744">
    <property type="entry name" value="MeTrfase_dom_put"/>
</dbReference>
<dbReference type="GO" id="GO:0032259">
    <property type="term" value="P:methylation"/>
    <property type="evidence" value="ECO:0007669"/>
    <property type="project" value="UniProtKB-KW"/>
</dbReference>
<accession>A0ABT0G8U0</accession>
<dbReference type="InterPro" id="IPR029063">
    <property type="entry name" value="SAM-dependent_MTases_sf"/>
</dbReference>
<sequence length="212" mass="23147">MDWNGWHDEYDRPGSRLARRLAVVQERVRAALDAAPGGPVRVISMCAGQGRDVIPVLAGHPRRADVRARLVELDPRNCEVARAAAAAHGLDQVEVVAGDAALTGGYAGLAPAGLVLACGIFGNVTDEDVRRTIGFFPRLCASGGRVIWTRHREEPDLVPRMCGWFEEDGFELEWVSEPGAGYGVGVHRFTGTPLPLEGTERMFRFVGYDRLR</sequence>
<dbReference type="Gene3D" id="3.40.50.150">
    <property type="entry name" value="Vaccinia Virus protein VP39"/>
    <property type="match status" value="1"/>
</dbReference>
<protein>
    <submittedName>
        <fullName evidence="2">Class I SAM-dependent methyltransferase family protein</fullName>
        <ecNumber evidence="2">2.1.1.-</ecNumber>
    </submittedName>
</protein>
<comment type="caution">
    <text evidence="2">The sequence shown here is derived from an EMBL/GenBank/DDBJ whole genome shotgun (WGS) entry which is preliminary data.</text>
</comment>
<evidence type="ECO:0000259" key="1">
    <source>
        <dbReference type="Pfam" id="PF12147"/>
    </source>
</evidence>
<dbReference type="Pfam" id="PF12147">
    <property type="entry name" value="Methyltransf_20"/>
    <property type="match status" value="1"/>
</dbReference>
<organism evidence="2 3">
    <name type="scientific">Actinomadura luzonensis</name>
    <dbReference type="NCBI Taxonomy" id="2805427"/>
    <lineage>
        <taxon>Bacteria</taxon>
        <taxon>Bacillati</taxon>
        <taxon>Actinomycetota</taxon>
        <taxon>Actinomycetes</taxon>
        <taxon>Streptosporangiales</taxon>
        <taxon>Thermomonosporaceae</taxon>
        <taxon>Actinomadura</taxon>
    </lineage>
</organism>
<keyword evidence="3" id="KW-1185">Reference proteome</keyword>
<dbReference type="GO" id="GO:0008168">
    <property type="term" value="F:methyltransferase activity"/>
    <property type="evidence" value="ECO:0007669"/>
    <property type="project" value="UniProtKB-KW"/>
</dbReference>
<name>A0ABT0G8U0_9ACTN</name>
<keyword evidence="2" id="KW-0808">Transferase</keyword>
<dbReference type="EMBL" id="JAKRKC020000003">
    <property type="protein sequence ID" value="MCK2221020.1"/>
    <property type="molecule type" value="Genomic_DNA"/>
</dbReference>
<feature type="domain" description="Methyltransferase" evidence="1">
    <location>
        <begin position="23"/>
        <end position="152"/>
    </location>
</feature>
<keyword evidence="2" id="KW-0489">Methyltransferase</keyword>
<proteinExistence type="predicted"/>